<dbReference type="PANTHER" id="PTHR31541:SF33">
    <property type="entry name" value="DUF313 DOMAIN PROTEIN"/>
    <property type="match status" value="1"/>
</dbReference>
<dbReference type="GO" id="GO:0005634">
    <property type="term" value="C:nucleus"/>
    <property type="evidence" value="ECO:0007669"/>
    <property type="project" value="UniProtKB-SubCell"/>
</dbReference>
<organism evidence="7 8">
    <name type="scientific">Abrus precatorius</name>
    <name type="common">Indian licorice</name>
    <name type="synonym">Glycine abrus</name>
    <dbReference type="NCBI Taxonomy" id="3816"/>
    <lineage>
        <taxon>Eukaryota</taxon>
        <taxon>Viridiplantae</taxon>
        <taxon>Streptophyta</taxon>
        <taxon>Embryophyta</taxon>
        <taxon>Tracheophyta</taxon>
        <taxon>Spermatophyta</taxon>
        <taxon>Magnoliopsida</taxon>
        <taxon>eudicotyledons</taxon>
        <taxon>Gunneridae</taxon>
        <taxon>Pentapetalae</taxon>
        <taxon>rosids</taxon>
        <taxon>fabids</taxon>
        <taxon>Fabales</taxon>
        <taxon>Fabaceae</taxon>
        <taxon>Papilionoideae</taxon>
        <taxon>50 kb inversion clade</taxon>
        <taxon>NPAAA clade</taxon>
        <taxon>indigoferoid/millettioid clade</taxon>
        <taxon>Abreae</taxon>
        <taxon>Abrus</taxon>
    </lineage>
</organism>
<dbReference type="InterPro" id="IPR015300">
    <property type="entry name" value="DNA-bd_pseudobarrel_sf"/>
</dbReference>
<evidence type="ECO:0000256" key="3">
    <source>
        <dbReference type="ARBA" id="ARBA00023125"/>
    </source>
</evidence>
<gene>
    <name evidence="8" type="primary">LOC113867477</name>
</gene>
<dbReference type="Proteomes" id="UP000694853">
    <property type="component" value="Unplaced"/>
</dbReference>
<evidence type="ECO:0000256" key="4">
    <source>
        <dbReference type="ARBA" id="ARBA00023163"/>
    </source>
</evidence>
<dbReference type="OrthoDB" id="1935604at2759"/>
<dbReference type="InterPro" id="IPR005508">
    <property type="entry name" value="At2g31720-like"/>
</dbReference>
<dbReference type="Gene3D" id="2.40.330.10">
    <property type="entry name" value="DNA-binding pseudobarrel domain"/>
    <property type="match status" value="1"/>
</dbReference>
<evidence type="ECO:0000256" key="1">
    <source>
        <dbReference type="ARBA" id="ARBA00004123"/>
    </source>
</evidence>
<keyword evidence="2" id="KW-0805">Transcription regulation</keyword>
<dbReference type="KEGG" id="aprc:113867477"/>
<dbReference type="PANTHER" id="PTHR31541">
    <property type="entry name" value="B3 DOMAIN PLANT PROTEIN-RELATED"/>
    <property type="match status" value="1"/>
</dbReference>
<evidence type="ECO:0000256" key="5">
    <source>
        <dbReference type="ARBA" id="ARBA00023242"/>
    </source>
</evidence>
<keyword evidence="4" id="KW-0804">Transcription</keyword>
<reference evidence="7" key="1">
    <citation type="journal article" date="2019" name="Toxins">
        <title>Detection of Abrin-Like and Prepropulchellin-Like Toxin Genes and Transcripts Using Whole Genome Sequencing and Full-Length Transcript Sequencing of Abrus precatorius.</title>
        <authorList>
            <person name="Hovde B.T."/>
            <person name="Daligault H.E."/>
            <person name="Hanschen E.R."/>
            <person name="Kunde Y.A."/>
            <person name="Johnson M.B."/>
            <person name="Starkenburg S.R."/>
            <person name="Johnson S.L."/>
        </authorList>
    </citation>
    <scope>NUCLEOTIDE SEQUENCE [LARGE SCALE GENOMIC DNA]</scope>
</reference>
<protein>
    <submittedName>
        <fullName evidence="8">B3 domain-containing protein At2g27410</fullName>
    </submittedName>
</protein>
<dbReference type="GeneID" id="113867477"/>
<dbReference type="RefSeq" id="XP_027358639.1">
    <property type="nucleotide sequence ID" value="XM_027502838.1"/>
</dbReference>
<sequence>MKDIKVLKELVANISDSETRQKMSHKPFTPSFLDVIISQDSPQLYNEEEMIQVMKLYKFLPRVRTRSETVNTKKTTKKRCRKNEDVAEEKRVTKKPKDTIIPHHGPSPNLPENFKNGIIELNGYDIKFLMHKKLFLSDLSSNSNRLSMPLTEFMCDFLTEDEKSTLGEREGRKGRIRGLEVTVLDPCLREFTLLLKKWTMKTTSIYNLVKNWKDVVSVNKLKEDDELQIWSFRVQSKLYFLLNKL</sequence>
<dbReference type="AlphaFoldDB" id="A0A8B8LUR8"/>
<feature type="region of interest" description="Disordered" evidence="6">
    <location>
        <begin position="68"/>
        <end position="111"/>
    </location>
</feature>
<evidence type="ECO:0000313" key="8">
    <source>
        <dbReference type="RefSeq" id="XP_027358639.1"/>
    </source>
</evidence>
<evidence type="ECO:0000313" key="7">
    <source>
        <dbReference type="Proteomes" id="UP000694853"/>
    </source>
</evidence>
<dbReference type="GO" id="GO:0003677">
    <property type="term" value="F:DNA binding"/>
    <property type="evidence" value="ECO:0007669"/>
    <property type="project" value="UniProtKB-KW"/>
</dbReference>
<dbReference type="Pfam" id="PF03754">
    <property type="entry name" value="At2g31720-like"/>
    <property type="match status" value="1"/>
</dbReference>
<proteinExistence type="predicted"/>
<feature type="compositionally biased region" description="Basic and acidic residues" evidence="6">
    <location>
        <begin position="82"/>
        <end position="101"/>
    </location>
</feature>
<evidence type="ECO:0000256" key="2">
    <source>
        <dbReference type="ARBA" id="ARBA00023015"/>
    </source>
</evidence>
<keyword evidence="3" id="KW-0238">DNA-binding</keyword>
<evidence type="ECO:0000256" key="6">
    <source>
        <dbReference type="SAM" id="MobiDB-lite"/>
    </source>
</evidence>
<accession>A0A8B8LUR8</accession>
<dbReference type="SUPFAM" id="SSF101936">
    <property type="entry name" value="DNA-binding pseudobarrel domain"/>
    <property type="match status" value="1"/>
</dbReference>
<keyword evidence="5" id="KW-0539">Nucleus</keyword>
<reference evidence="8" key="2">
    <citation type="submission" date="2025-08" db="UniProtKB">
        <authorList>
            <consortium name="RefSeq"/>
        </authorList>
    </citation>
    <scope>IDENTIFICATION</scope>
    <source>
        <tissue evidence="8">Young leaves</tissue>
    </source>
</reference>
<keyword evidence="7" id="KW-1185">Reference proteome</keyword>
<comment type="subcellular location">
    <subcellularLocation>
        <location evidence="1">Nucleus</location>
    </subcellularLocation>
</comment>
<name>A0A8B8LUR8_ABRPR</name>